<proteinExistence type="predicted"/>
<dbReference type="RefSeq" id="WP_067333491.1">
    <property type="nucleotide sequence ID" value="NZ_JAJGNR010000005.1"/>
</dbReference>
<evidence type="ECO:0000313" key="3">
    <source>
        <dbReference type="Proteomes" id="UP000219331"/>
    </source>
</evidence>
<sequence>MSYLTRVLGNTFGIATRVHALSVADSDPRTLADLGMSGDAAKQARFQSFRAGEPGASNAARLGLNGR</sequence>
<feature type="region of interest" description="Disordered" evidence="1">
    <location>
        <begin position="47"/>
        <end position="67"/>
    </location>
</feature>
<keyword evidence="3" id="KW-1185">Reference proteome</keyword>
<gene>
    <name evidence="2" type="ORF">SAMN05421512_104146</name>
</gene>
<dbReference type="Proteomes" id="UP000219331">
    <property type="component" value="Unassembled WGS sequence"/>
</dbReference>
<evidence type="ECO:0008006" key="4">
    <source>
        <dbReference type="Google" id="ProtNLM"/>
    </source>
</evidence>
<dbReference type="EMBL" id="OBML01000004">
    <property type="protein sequence ID" value="SOC03490.1"/>
    <property type="molecule type" value="Genomic_DNA"/>
</dbReference>
<dbReference type="AlphaFoldDB" id="A0A285S7J7"/>
<dbReference type="OrthoDB" id="7866400at2"/>
<name>A0A285S7J7_9HYPH</name>
<protein>
    <recommendedName>
        <fullName evidence="4">DUF1127 domain-containing protein</fullName>
    </recommendedName>
</protein>
<evidence type="ECO:0000256" key="1">
    <source>
        <dbReference type="SAM" id="MobiDB-lite"/>
    </source>
</evidence>
<reference evidence="2 3" key="1">
    <citation type="submission" date="2017-08" db="EMBL/GenBank/DDBJ databases">
        <authorList>
            <person name="de Groot N.N."/>
        </authorList>
    </citation>
    <scope>NUCLEOTIDE SEQUENCE [LARGE SCALE GENOMIC DNA]</scope>
    <source>
        <strain evidence="2 3">USBA 352</strain>
    </source>
</reference>
<evidence type="ECO:0000313" key="2">
    <source>
        <dbReference type="EMBL" id="SOC03490.1"/>
    </source>
</evidence>
<organism evidence="2 3">
    <name type="scientific">Stappia indica</name>
    <dbReference type="NCBI Taxonomy" id="538381"/>
    <lineage>
        <taxon>Bacteria</taxon>
        <taxon>Pseudomonadati</taxon>
        <taxon>Pseudomonadota</taxon>
        <taxon>Alphaproteobacteria</taxon>
        <taxon>Hyphomicrobiales</taxon>
        <taxon>Stappiaceae</taxon>
        <taxon>Stappia</taxon>
    </lineage>
</organism>
<accession>A0A285S7J7</accession>